<dbReference type="Gene3D" id="3.40.50.620">
    <property type="entry name" value="HUPs"/>
    <property type="match status" value="1"/>
</dbReference>
<keyword evidence="3 8" id="KW-0436">Ligase</keyword>
<organism evidence="10 11">
    <name type="scientific">Thioalkalivibrio sulfidiphilus (strain HL-EbGR7)</name>
    <dbReference type="NCBI Taxonomy" id="396588"/>
    <lineage>
        <taxon>Bacteria</taxon>
        <taxon>Pseudomonadati</taxon>
        <taxon>Pseudomonadota</taxon>
        <taxon>Gammaproteobacteria</taxon>
        <taxon>Chromatiales</taxon>
        <taxon>Ectothiorhodospiraceae</taxon>
        <taxon>Thioalkalivibrio</taxon>
    </lineage>
</organism>
<dbReference type="eggNOG" id="COG0037">
    <property type="taxonomic scope" value="Bacteria"/>
</dbReference>
<dbReference type="Pfam" id="PF01171">
    <property type="entry name" value="ATP_bind_3"/>
    <property type="match status" value="1"/>
</dbReference>
<keyword evidence="11" id="KW-1185">Reference proteome</keyword>
<dbReference type="InterPro" id="IPR012795">
    <property type="entry name" value="tRNA_Ile_lys_synt_N"/>
</dbReference>
<keyword evidence="6 8" id="KW-0067">ATP-binding</keyword>
<keyword evidence="4 8" id="KW-0819">tRNA processing</keyword>
<dbReference type="InterPro" id="IPR014729">
    <property type="entry name" value="Rossmann-like_a/b/a_fold"/>
</dbReference>
<accession>B8GQ69</accession>
<keyword evidence="5 8" id="KW-0547">Nucleotide-binding</keyword>
<gene>
    <name evidence="8" type="primary">tilS</name>
    <name evidence="10" type="ordered locus">Tgr7_1178</name>
</gene>
<dbReference type="InterPro" id="IPR015262">
    <property type="entry name" value="tRNA_Ile_lys_synt_subst-bd"/>
</dbReference>
<comment type="domain">
    <text evidence="8">The N-terminal region contains the highly conserved SGGXDS motif, predicted to be a P-loop motif involved in ATP binding.</text>
</comment>
<dbReference type="GO" id="GO:0006400">
    <property type="term" value="P:tRNA modification"/>
    <property type="evidence" value="ECO:0007669"/>
    <property type="project" value="UniProtKB-UniRule"/>
</dbReference>
<dbReference type="PANTHER" id="PTHR43033:SF1">
    <property type="entry name" value="TRNA(ILE)-LYSIDINE SYNTHASE-RELATED"/>
    <property type="match status" value="1"/>
</dbReference>
<comment type="subcellular location">
    <subcellularLocation>
        <location evidence="1 8">Cytoplasm</location>
    </subcellularLocation>
</comment>
<dbReference type="GO" id="GO:0032267">
    <property type="term" value="F:tRNA(Ile)-lysidine synthase activity"/>
    <property type="evidence" value="ECO:0007669"/>
    <property type="project" value="UniProtKB-EC"/>
</dbReference>
<evidence type="ECO:0000256" key="1">
    <source>
        <dbReference type="ARBA" id="ARBA00004496"/>
    </source>
</evidence>
<feature type="domain" description="Lysidine-tRNA(Ile) synthetase C-terminal" evidence="9">
    <location>
        <begin position="364"/>
        <end position="415"/>
    </location>
</feature>
<protein>
    <recommendedName>
        <fullName evidence="8">tRNA(Ile)-lysidine synthase</fullName>
        <ecNumber evidence="8">6.3.4.19</ecNumber>
    </recommendedName>
    <alternativeName>
        <fullName evidence="8">tRNA(Ile)-2-lysyl-cytidine synthase</fullName>
    </alternativeName>
    <alternativeName>
        <fullName evidence="8">tRNA(Ile)-lysidine synthetase</fullName>
    </alternativeName>
</protein>
<feature type="binding site" evidence="8">
    <location>
        <begin position="26"/>
        <end position="31"/>
    </location>
    <ligand>
        <name>ATP</name>
        <dbReference type="ChEBI" id="CHEBI:30616"/>
    </ligand>
</feature>
<reference evidence="10 11" key="1">
    <citation type="journal article" date="2011" name="Stand. Genomic Sci.">
        <title>Complete genome sequence of 'Thioalkalivibrio sulfidophilus' HL-EbGr7.</title>
        <authorList>
            <person name="Muyzer G."/>
            <person name="Sorokin D.Y."/>
            <person name="Mavromatis K."/>
            <person name="Lapidus A."/>
            <person name="Clum A."/>
            <person name="Ivanova N."/>
            <person name="Pati A."/>
            <person name="d'Haeseleer P."/>
            <person name="Woyke T."/>
            <person name="Kyrpides N.C."/>
        </authorList>
    </citation>
    <scope>NUCLEOTIDE SEQUENCE [LARGE SCALE GENOMIC DNA]</scope>
    <source>
        <strain evidence="10 11">HL-EbGR7</strain>
    </source>
</reference>
<evidence type="ECO:0000256" key="7">
    <source>
        <dbReference type="ARBA" id="ARBA00048539"/>
    </source>
</evidence>
<evidence type="ECO:0000313" key="10">
    <source>
        <dbReference type="EMBL" id="ACL72264.1"/>
    </source>
</evidence>
<dbReference type="EMBL" id="CP001339">
    <property type="protein sequence ID" value="ACL72264.1"/>
    <property type="molecule type" value="Genomic_DNA"/>
</dbReference>
<dbReference type="AlphaFoldDB" id="B8GQ69"/>
<dbReference type="PANTHER" id="PTHR43033">
    <property type="entry name" value="TRNA(ILE)-LYSIDINE SYNTHASE-RELATED"/>
    <property type="match status" value="1"/>
</dbReference>
<dbReference type="GO" id="GO:0005524">
    <property type="term" value="F:ATP binding"/>
    <property type="evidence" value="ECO:0007669"/>
    <property type="project" value="UniProtKB-UniRule"/>
</dbReference>
<dbReference type="SMART" id="SM00977">
    <property type="entry name" value="TilS_C"/>
    <property type="match status" value="1"/>
</dbReference>
<dbReference type="GO" id="GO:0005737">
    <property type="term" value="C:cytoplasm"/>
    <property type="evidence" value="ECO:0007669"/>
    <property type="project" value="UniProtKB-SubCell"/>
</dbReference>
<dbReference type="SUPFAM" id="SSF52402">
    <property type="entry name" value="Adenine nucleotide alpha hydrolases-like"/>
    <property type="match status" value="1"/>
</dbReference>
<evidence type="ECO:0000256" key="2">
    <source>
        <dbReference type="ARBA" id="ARBA00022490"/>
    </source>
</evidence>
<sequence length="419" mass="46145">MAMLSDVLRDALRHLPPASRLIVAFSGGLDSHVLLHAAAALRGVGFPELRAIHVHHGLNPRADAWVEHCGQVCEDLGVELRVIHVDASPADGESPEAAARRVRYAALEAALLPGDGLLTAHHQRDQAETLLLQLLRGSGPAGLAAMPRWQPLGAGWHGRPLLEVSREVLEGHARDHGLAWIEDDSNRDTRFDRNLLRERIMPLLRERWPSLDQTLARAAGHQAESLGLLGDLARQDLEALRGDFSGTLSVAALKTLRPARQRNVLRFWLMEKGLPMPSQARLQSVLDDVLAAGPDTTPLVAWPGGEIRRYRDALHAMVPLGDHDPGQCFKWDGRSALEIPSLGVTLSGDWLASQGVSLAPGETFTVAFRLGGETLRVRDRTRDLKKLMQERGVPPWLRDRLPLVFRGEVLVAVYWKSEV</sequence>
<evidence type="ECO:0000259" key="9">
    <source>
        <dbReference type="SMART" id="SM00977"/>
    </source>
</evidence>
<dbReference type="Gene3D" id="1.20.59.20">
    <property type="match status" value="1"/>
</dbReference>
<comment type="similarity">
    <text evidence="8">Belongs to the tRNA(Ile)-lysidine synthase family.</text>
</comment>
<evidence type="ECO:0000256" key="4">
    <source>
        <dbReference type="ARBA" id="ARBA00022694"/>
    </source>
</evidence>
<dbReference type="KEGG" id="tgr:Tgr7_1178"/>
<evidence type="ECO:0000256" key="3">
    <source>
        <dbReference type="ARBA" id="ARBA00022598"/>
    </source>
</evidence>
<dbReference type="EC" id="6.3.4.19" evidence="8"/>
<dbReference type="Pfam" id="PF09179">
    <property type="entry name" value="TilS"/>
    <property type="match status" value="1"/>
</dbReference>
<evidence type="ECO:0000256" key="5">
    <source>
        <dbReference type="ARBA" id="ARBA00022741"/>
    </source>
</evidence>
<dbReference type="CDD" id="cd01992">
    <property type="entry name" value="TilS_N"/>
    <property type="match status" value="1"/>
</dbReference>
<dbReference type="SUPFAM" id="SSF82829">
    <property type="entry name" value="MesJ substrate recognition domain-like"/>
    <property type="match status" value="1"/>
</dbReference>
<evidence type="ECO:0000256" key="6">
    <source>
        <dbReference type="ARBA" id="ARBA00022840"/>
    </source>
</evidence>
<name>B8GQ69_THISH</name>
<dbReference type="HOGENOM" id="CLU_018869_2_0_6"/>
<dbReference type="Pfam" id="PF11734">
    <property type="entry name" value="TilS_C"/>
    <property type="match status" value="1"/>
</dbReference>
<keyword evidence="2 8" id="KW-0963">Cytoplasm</keyword>
<comment type="catalytic activity">
    <reaction evidence="7 8">
        <text>cytidine(34) in tRNA(Ile2) + L-lysine + ATP = lysidine(34) in tRNA(Ile2) + AMP + diphosphate + H(+)</text>
        <dbReference type="Rhea" id="RHEA:43744"/>
        <dbReference type="Rhea" id="RHEA-COMP:10625"/>
        <dbReference type="Rhea" id="RHEA-COMP:10670"/>
        <dbReference type="ChEBI" id="CHEBI:15378"/>
        <dbReference type="ChEBI" id="CHEBI:30616"/>
        <dbReference type="ChEBI" id="CHEBI:32551"/>
        <dbReference type="ChEBI" id="CHEBI:33019"/>
        <dbReference type="ChEBI" id="CHEBI:82748"/>
        <dbReference type="ChEBI" id="CHEBI:83665"/>
        <dbReference type="ChEBI" id="CHEBI:456215"/>
        <dbReference type="EC" id="6.3.4.19"/>
    </reaction>
</comment>
<dbReference type="SUPFAM" id="SSF56037">
    <property type="entry name" value="PheT/TilS domain"/>
    <property type="match status" value="1"/>
</dbReference>
<proteinExistence type="inferred from homology"/>
<dbReference type="InterPro" id="IPR011063">
    <property type="entry name" value="TilS/TtcA_N"/>
</dbReference>
<dbReference type="InterPro" id="IPR012796">
    <property type="entry name" value="Lysidine-tRNA-synth_C"/>
</dbReference>
<dbReference type="STRING" id="396588.Tgr7_1178"/>
<dbReference type="HAMAP" id="MF_01161">
    <property type="entry name" value="tRNA_Ile_lys_synt"/>
    <property type="match status" value="1"/>
</dbReference>
<evidence type="ECO:0000313" key="11">
    <source>
        <dbReference type="Proteomes" id="UP000002383"/>
    </source>
</evidence>
<dbReference type="NCBIfam" id="TIGR02432">
    <property type="entry name" value="lysidine_TilS_N"/>
    <property type="match status" value="1"/>
</dbReference>
<comment type="function">
    <text evidence="8">Ligates lysine onto the cytidine present at position 34 of the AUA codon-specific tRNA(Ile) that contains the anticodon CAU, in an ATP-dependent manner. Cytidine is converted to lysidine, thus changing the amino acid specificity of the tRNA from methionine to isoleucine.</text>
</comment>
<dbReference type="InterPro" id="IPR012094">
    <property type="entry name" value="tRNA_Ile_lys_synt"/>
</dbReference>
<evidence type="ECO:0000256" key="8">
    <source>
        <dbReference type="HAMAP-Rule" id="MF_01161"/>
    </source>
</evidence>
<dbReference type="Proteomes" id="UP000002383">
    <property type="component" value="Chromosome"/>
</dbReference>
<dbReference type="NCBIfam" id="TIGR02433">
    <property type="entry name" value="lysidine_TilS_C"/>
    <property type="match status" value="1"/>
</dbReference>